<name>A0A150WMI1_BDEBC</name>
<evidence type="ECO:0008006" key="4">
    <source>
        <dbReference type="Google" id="ProtNLM"/>
    </source>
</evidence>
<gene>
    <name evidence="2" type="ORF">AZI86_12040</name>
</gene>
<reference evidence="2 3" key="1">
    <citation type="submission" date="2016-03" db="EMBL/GenBank/DDBJ databases">
        <authorList>
            <person name="Ploux O."/>
        </authorList>
    </citation>
    <scope>NUCLEOTIDE SEQUENCE [LARGE SCALE GENOMIC DNA]</scope>
    <source>
        <strain evidence="2 3">R0</strain>
    </source>
</reference>
<feature type="signal peptide" evidence="1">
    <location>
        <begin position="1"/>
        <end position="20"/>
    </location>
</feature>
<dbReference type="Proteomes" id="UP000075320">
    <property type="component" value="Unassembled WGS sequence"/>
</dbReference>
<feature type="chain" id="PRO_5007573262" description="Outer membrane protein beta-barrel domain-containing protein" evidence="1">
    <location>
        <begin position="21"/>
        <end position="410"/>
    </location>
</feature>
<comment type="caution">
    <text evidence="2">The sequence shown here is derived from an EMBL/GenBank/DDBJ whole genome shotgun (WGS) entry which is preliminary data.</text>
</comment>
<dbReference type="OrthoDB" id="5289171at2"/>
<evidence type="ECO:0000313" key="2">
    <source>
        <dbReference type="EMBL" id="KYG64923.1"/>
    </source>
</evidence>
<dbReference type="RefSeq" id="WP_061835434.1">
    <property type="nucleotide sequence ID" value="NZ_LUKE01000002.1"/>
</dbReference>
<sequence length="410" mass="44769">MKKYFYILAALSIAPTFAIAQSVESDVDAELDQMYSGASSTQAASPTTAPSAGIANSAPVSGQPIYILNQATPTSNANANAQLQQSQVQKQPTTVIEASPLTESRAEQIRRARQDAETATEQRIVEKLEQSRMEDERKRANVLFGDKFDNMNNQQQPQQVVPVQQVQPIIVQQAPAPVQKVEEPKENTRDIVREEITAALKAEEDAMVAPTEQKYIAGLLGIGDYPDAKDVKGNYALGVAVGTKFDNFVVEGSFLYSNYTVEGQGYPTGGNYGYGYGYGYGYNNGYFVPDTVDVRQYSGQLAAKVQLFSGVIKPVFGGVVAYSYRQFSWNNITGIQNDTTASSHAIDVGTLVGADLEFSPKYAIGLDFRYMWNLSSRVNGGNTWRSGTGYGTPIEKLQYYVMSIAGKVNF</sequence>
<protein>
    <recommendedName>
        <fullName evidence="4">Outer membrane protein beta-barrel domain-containing protein</fullName>
    </recommendedName>
</protein>
<keyword evidence="1" id="KW-0732">Signal</keyword>
<keyword evidence="3" id="KW-1185">Reference proteome</keyword>
<evidence type="ECO:0000256" key="1">
    <source>
        <dbReference type="SAM" id="SignalP"/>
    </source>
</evidence>
<dbReference type="AlphaFoldDB" id="A0A150WMI1"/>
<accession>A0A150WMI1</accession>
<proteinExistence type="predicted"/>
<dbReference type="EMBL" id="LUKE01000002">
    <property type="protein sequence ID" value="KYG64923.1"/>
    <property type="molecule type" value="Genomic_DNA"/>
</dbReference>
<organism evidence="2 3">
    <name type="scientific">Bdellovibrio bacteriovorus</name>
    <dbReference type="NCBI Taxonomy" id="959"/>
    <lineage>
        <taxon>Bacteria</taxon>
        <taxon>Pseudomonadati</taxon>
        <taxon>Bdellovibrionota</taxon>
        <taxon>Bdellovibrionia</taxon>
        <taxon>Bdellovibrionales</taxon>
        <taxon>Pseudobdellovibrionaceae</taxon>
        <taxon>Bdellovibrio</taxon>
    </lineage>
</organism>
<evidence type="ECO:0000313" key="3">
    <source>
        <dbReference type="Proteomes" id="UP000075320"/>
    </source>
</evidence>
<dbReference type="Gene3D" id="2.40.160.20">
    <property type="match status" value="1"/>
</dbReference>